<comment type="caution">
    <text evidence="2">The sequence shown here is derived from an EMBL/GenBank/DDBJ whole genome shotgun (WGS) entry which is preliminary data.</text>
</comment>
<sequence>MRGFYRSLGPSLTRNTLGVHSSLIGAIMVATLAGTGTATIFLFRDAVPHRILMIAAAALVADVAIAGS</sequence>
<evidence type="ECO:0000313" key="3">
    <source>
        <dbReference type="Proteomes" id="UP000239290"/>
    </source>
</evidence>
<protein>
    <submittedName>
        <fullName evidence="2">Uncharacterized protein</fullName>
    </submittedName>
</protein>
<accession>A0A2S8II84</accession>
<dbReference type="Proteomes" id="UP000239290">
    <property type="component" value="Unassembled WGS sequence"/>
</dbReference>
<dbReference type="AlphaFoldDB" id="A0A2S8II84"/>
<keyword evidence="1" id="KW-0472">Membrane</keyword>
<keyword evidence="1" id="KW-1133">Transmembrane helix</keyword>
<evidence type="ECO:0000256" key="1">
    <source>
        <dbReference type="SAM" id="Phobius"/>
    </source>
</evidence>
<organism evidence="2 3">
    <name type="scientific">Rhodococcus opacus</name>
    <name type="common">Nocardia opaca</name>
    <dbReference type="NCBI Taxonomy" id="37919"/>
    <lineage>
        <taxon>Bacteria</taxon>
        <taxon>Bacillati</taxon>
        <taxon>Actinomycetota</taxon>
        <taxon>Actinomycetes</taxon>
        <taxon>Mycobacteriales</taxon>
        <taxon>Nocardiaceae</taxon>
        <taxon>Rhodococcus</taxon>
    </lineage>
</organism>
<proteinExistence type="predicted"/>
<evidence type="ECO:0000313" key="2">
    <source>
        <dbReference type="EMBL" id="PQP14494.1"/>
    </source>
</evidence>
<gene>
    <name evidence="2" type="ORF">C5613_40865</name>
</gene>
<feature type="transmembrane region" description="Helical" evidence="1">
    <location>
        <begin position="20"/>
        <end position="43"/>
    </location>
</feature>
<keyword evidence="1" id="KW-0812">Transmembrane</keyword>
<dbReference type="EMBL" id="PUIO01000088">
    <property type="protein sequence ID" value="PQP14494.1"/>
    <property type="molecule type" value="Genomic_DNA"/>
</dbReference>
<name>A0A2S8II84_RHOOP</name>
<reference evidence="3" key="1">
    <citation type="submission" date="2018-02" db="EMBL/GenBank/DDBJ databases">
        <title>Draft genome sequencing of Rhodococcus opacus KU647198.</title>
        <authorList>
            <person name="Zheng B.-X."/>
        </authorList>
    </citation>
    <scope>NUCLEOTIDE SEQUENCE [LARGE SCALE GENOMIC DNA]</scope>
    <source>
        <strain evidence="3">04-OD7</strain>
    </source>
</reference>